<keyword evidence="3" id="KW-1185">Reference proteome</keyword>
<sequence length="187" mass="20175">MALDEAARRAVMSWSVHVVVHAHLHGPRLSRCTFIPPCRAVFPPCTAFDICPIELPVQVLGANRPDGGTTAAARSVTQRRPRDGARPHTEEPHRCGRTTDRLDNAGGVGAPMACQMDMHDVQRCSLTAEMPSRLIDRPHVCRCDGQPHPAVVASGPGACESKSRPAEAVRVNVALTGDEHLERGTMI</sequence>
<proteinExistence type="predicted"/>
<evidence type="ECO:0000313" key="3">
    <source>
        <dbReference type="Proteomes" id="UP000639643"/>
    </source>
</evidence>
<dbReference type="AlphaFoldDB" id="A0A8H6K2N9"/>
<comment type="caution">
    <text evidence="2">The sequence shown here is derived from an EMBL/GenBank/DDBJ whole genome shotgun (WGS) entry which is preliminary data.</text>
</comment>
<name>A0A8H6K2N9_9PEZI</name>
<reference evidence="2" key="1">
    <citation type="journal article" date="2020" name="Phytopathology">
        <title>Genome Sequence Resources of Colletotrichum truncatum, C. plurivorum, C. musicola, and C. sojae: Four Species Pathogenic to Soybean (Glycine max).</title>
        <authorList>
            <person name="Rogerio F."/>
            <person name="Boufleur T.R."/>
            <person name="Ciampi-Guillardi M."/>
            <person name="Sukno S.A."/>
            <person name="Thon M.R."/>
            <person name="Massola Junior N.S."/>
            <person name="Baroncelli R."/>
        </authorList>
    </citation>
    <scope>NUCLEOTIDE SEQUENCE</scope>
    <source>
        <strain evidence="2">LFN0074</strain>
    </source>
</reference>
<protein>
    <submittedName>
        <fullName evidence="2">Uncharacterized protein</fullName>
    </submittedName>
</protein>
<dbReference type="EMBL" id="WIGM01000482">
    <property type="protein sequence ID" value="KAF6824004.1"/>
    <property type="molecule type" value="Genomic_DNA"/>
</dbReference>
<evidence type="ECO:0000256" key="1">
    <source>
        <dbReference type="SAM" id="MobiDB-lite"/>
    </source>
</evidence>
<accession>A0A8H6K2N9</accession>
<feature type="compositionally biased region" description="Basic and acidic residues" evidence="1">
    <location>
        <begin position="80"/>
        <end position="96"/>
    </location>
</feature>
<gene>
    <name evidence="2" type="ORF">CMUS01_10444</name>
</gene>
<evidence type="ECO:0000313" key="2">
    <source>
        <dbReference type="EMBL" id="KAF6824004.1"/>
    </source>
</evidence>
<dbReference type="Proteomes" id="UP000639643">
    <property type="component" value="Unassembled WGS sequence"/>
</dbReference>
<organism evidence="2 3">
    <name type="scientific">Colletotrichum musicola</name>
    <dbReference type="NCBI Taxonomy" id="2175873"/>
    <lineage>
        <taxon>Eukaryota</taxon>
        <taxon>Fungi</taxon>
        <taxon>Dikarya</taxon>
        <taxon>Ascomycota</taxon>
        <taxon>Pezizomycotina</taxon>
        <taxon>Sordariomycetes</taxon>
        <taxon>Hypocreomycetidae</taxon>
        <taxon>Glomerellales</taxon>
        <taxon>Glomerellaceae</taxon>
        <taxon>Colletotrichum</taxon>
        <taxon>Colletotrichum orchidearum species complex</taxon>
    </lineage>
</organism>
<feature type="region of interest" description="Disordered" evidence="1">
    <location>
        <begin position="62"/>
        <end position="96"/>
    </location>
</feature>